<sequence>MSEPKPEPELPHRRLSQSPESDDLITSGWAPLGFSREKVRGFRNPGTLCYRNVVLVVLMNTPIFLKWLIRYRKTHEACTPKLQKCLTCCLYRLYYLYWVEEDDGTQRLQRCLKPLWRILAKTSWKGFTEGQQDARDFMESIFQQLLEEVDEQGRHELNGIFKIRVGRNNKCCKCEKSKIRPDEKFFMVYAPEDENMPGYANIEEGLLDKPEHSKERCGKCRQETDHIMSEKALNLPEVLLVQFPRMKYDKITNEPRRIRVPVWLQKDIELPPGLLSDTVKIEGCARYELFGIVFHEPHETDIQMGHYTCAVMGPDNKWAHQNDMETNTYGSLEDCLDYGMDNHTRFKPPYHDRVCWAVYHRVPLERPLDLGSGVWEEDQASAMEATDNDEPPSNLGCHGGPDAGSPRGSSPEPSPDSMSIAPHNAVYLEQSIHLKGRRLKWTVDDQLVIPEGDGPLIWLKPGKKVQHAEVRLRLVCRKTREVLTGRAIIPLKPDILLEPYDAGTRPDTPVRDIATQTRLGVRREDNASARPSGSAQDRVISGRITKASSQKRSRSA</sequence>
<dbReference type="GO" id="GO:0004843">
    <property type="term" value="F:cysteine-type deubiquitinase activity"/>
    <property type="evidence" value="ECO:0007669"/>
    <property type="project" value="InterPro"/>
</dbReference>
<dbReference type="InterPro" id="IPR001394">
    <property type="entry name" value="Peptidase_C19_UCH"/>
</dbReference>
<dbReference type="InterPro" id="IPR050164">
    <property type="entry name" value="Peptidase_C19"/>
</dbReference>
<evidence type="ECO:0000259" key="2">
    <source>
        <dbReference type="PROSITE" id="PS50235"/>
    </source>
</evidence>
<dbReference type="Gene3D" id="3.90.70.10">
    <property type="entry name" value="Cysteine proteinases"/>
    <property type="match status" value="1"/>
</dbReference>
<comment type="caution">
    <text evidence="3">The sequence shown here is derived from an EMBL/GenBank/DDBJ whole genome shotgun (WGS) entry which is preliminary data.</text>
</comment>
<dbReference type="InterPro" id="IPR038765">
    <property type="entry name" value="Papain-like_cys_pep_sf"/>
</dbReference>
<dbReference type="GO" id="GO:0005634">
    <property type="term" value="C:nucleus"/>
    <property type="evidence" value="ECO:0007669"/>
    <property type="project" value="TreeGrafter"/>
</dbReference>
<proteinExistence type="predicted"/>
<evidence type="ECO:0000313" key="3">
    <source>
        <dbReference type="EMBL" id="GAQ38717.1"/>
    </source>
</evidence>
<dbReference type="VEuPathDB" id="FungiDB:ASPNIDRAFT2_1213081"/>
<dbReference type="Pfam" id="PF00443">
    <property type="entry name" value="UCH"/>
    <property type="match status" value="1"/>
</dbReference>
<feature type="region of interest" description="Disordered" evidence="1">
    <location>
        <begin position="1"/>
        <end position="24"/>
    </location>
</feature>
<organism evidence="3 4">
    <name type="scientific">Aspergillus niger</name>
    <dbReference type="NCBI Taxonomy" id="5061"/>
    <lineage>
        <taxon>Eukaryota</taxon>
        <taxon>Fungi</taxon>
        <taxon>Dikarya</taxon>
        <taxon>Ascomycota</taxon>
        <taxon>Pezizomycotina</taxon>
        <taxon>Eurotiomycetes</taxon>
        <taxon>Eurotiomycetidae</taxon>
        <taxon>Eurotiales</taxon>
        <taxon>Aspergillaceae</taxon>
        <taxon>Aspergillus</taxon>
        <taxon>Aspergillus subgen. Circumdati</taxon>
    </lineage>
</organism>
<dbReference type="PANTHER" id="PTHR24006">
    <property type="entry name" value="UBIQUITIN CARBOXYL-TERMINAL HYDROLASE"/>
    <property type="match status" value="1"/>
</dbReference>
<feature type="domain" description="USP" evidence="2">
    <location>
        <begin position="40"/>
        <end position="345"/>
    </location>
</feature>
<feature type="compositionally biased region" description="Low complexity" evidence="1">
    <location>
        <begin position="405"/>
        <end position="417"/>
    </location>
</feature>
<name>A0A100ICI2_ASPNG</name>
<dbReference type="VEuPathDB" id="FungiDB:M747DRAFT_326239"/>
<dbReference type="OMA" id="WTINQQL"/>
<evidence type="ECO:0000256" key="1">
    <source>
        <dbReference type="SAM" id="MobiDB-lite"/>
    </source>
</evidence>
<dbReference type="OrthoDB" id="289038at2759"/>
<dbReference type="EMBL" id="BCMY01000004">
    <property type="protein sequence ID" value="GAQ38717.1"/>
    <property type="molecule type" value="Genomic_DNA"/>
</dbReference>
<dbReference type="GO" id="GO:0016579">
    <property type="term" value="P:protein deubiquitination"/>
    <property type="evidence" value="ECO:0007669"/>
    <property type="project" value="InterPro"/>
</dbReference>
<dbReference type="SUPFAM" id="SSF54001">
    <property type="entry name" value="Cysteine proteinases"/>
    <property type="match status" value="1"/>
</dbReference>
<feature type="compositionally biased region" description="Basic and acidic residues" evidence="1">
    <location>
        <begin position="1"/>
        <end position="12"/>
    </location>
</feature>
<dbReference type="VEuPathDB" id="FungiDB:An07g10130"/>
<protein>
    <recommendedName>
        <fullName evidence="2">USP domain-containing protein</fullName>
    </recommendedName>
</protein>
<accession>A0A100ICI2</accession>
<feature type="region of interest" description="Disordered" evidence="1">
    <location>
        <begin position="519"/>
        <end position="556"/>
    </location>
</feature>
<evidence type="ECO:0000313" key="4">
    <source>
        <dbReference type="Proteomes" id="UP000068243"/>
    </source>
</evidence>
<dbReference type="GO" id="GO:0005829">
    <property type="term" value="C:cytosol"/>
    <property type="evidence" value="ECO:0007669"/>
    <property type="project" value="TreeGrafter"/>
</dbReference>
<feature type="region of interest" description="Disordered" evidence="1">
    <location>
        <begin position="381"/>
        <end position="420"/>
    </location>
</feature>
<dbReference type="Proteomes" id="UP000068243">
    <property type="component" value="Unassembled WGS sequence"/>
</dbReference>
<dbReference type="InterPro" id="IPR028889">
    <property type="entry name" value="USP"/>
</dbReference>
<reference evidence="4" key="1">
    <citation type="journal article" date="2016" name="Genome Announc.">
        <title>Draft genome sequence of Aspergillus niger strain An76.</title>
        <authorList>
            <person name="Gong W."/>
            <person name="Cheng Z."/>
            <person name="Zhang H."/>
            <person name="Liu L."/>
            <person name="Gao P."/>
            <person name="Wang L."/>
        </authorList>
    </citation>
    <scope>NUCLEOTIDE SEQUENCE [LARGE SCALE GENOMIC DNA]</scope>
    <source>
        <strain evidence="4">An76</strain>
    </source>
</reference>
<gene>
    <name evidence="3" type="ORF">ABL_02745</name>
</gene>
<dbReference type="AlphaFoldDB" id="A0A100ICI2"/>
<dbReference type="PROSITE" id="PS50235">
    <property type="entry name" value="USP_3"/>
    <property type="match status" value="1"/>
</dbReference>